<name>A0A1J0N1P1_STRIN</name>
<keyword evidence="3" id="KW-1185">Reference proteome</keyword>
<dbReference type="RefSeq" id="WP_003100378.1">
    <property type="nucleotide sequence ID" value="NZ_CP010783.1"/>
</dbReference>
<dbReference type="KEGG" id="siz:SI82_09685"/>
<dbReference type="Proteomes" id="UP000025245">
    <property type="component" value="Chromosome"/>
</dbReference>
<dbReference type="STRING" id="1346.BMF34_09710"/>
<dbReference type="AlphaFoldDB" id="A0A1J0N1P1"/>
<dbReference type="EMBL" id="CP007586">
    <property type="protein sequence ID" value="AHY16704.1"/>
    <property type="molecule type" value="Genomic_DNA"/>
</dbReference>
<dbReference type="KEGG" id="siq:DQ08_09755"/>
<dbReference type="GeneID" id="35766314"/>
<organism evidence="2 4">
    <name type="scientific">Streptococcus iniae</name>
    <name type="common">Streptococcus shiloi</name>
    <dbReference type="NCBI Taxonomy" id="1346"/>
    <lineage>
        <taxon>Bacteria</taxon>
        <taxon>Bacillati</taxon>
        <taxon>Bacillota</taxon>
        <taxon>Bacilli</taxon>
        <taxon>Lactobacillales</taxon>
        <taxon>Streptococcaceae</taxon>
        <taxon>Streptococcus</taxon>
    </lineage>
</organism>
<gene>
    <name evidence="2" type="ORF">DIY07_09960</name>
    <name evidence="1" type="ORF">DQ08_09755</name>
</gene>
<evidence type="ECO:0000313" key="3">
    <source>
        <dbReference type="Proteomes" id="UP000025245"/>
    </source>
</evidence>
<evidence type="ECO:0000313" key="4">
    <source>
        <dbReference type="Proteomes" id="UP000269148"/>
    </source>
</evidence>
<protein>
    <submittedName>
        <fullName evidence="2">Uncharacterized protein</fullName>
    </submittedName>
</protein>
<dbReference type="Proteomes" id="UP000269148">
    <property type="component" value="Unassembled WGS sequence"/>
</dbReference>
<accession>A0A1J0N1P1</accession>
<evidence type="ECO:0000313" key="1">
    <source>
        <dbReference type="EMBL" id="AHY16704.1"/>
    </source>
</evidence>
<dbReference type="EMBL" id="QLQD01000083">
    <property type="protein sequence ID" value="RLU54781.1"/>
    <property type="molecule type" value="Genomic_DNA"/>
</dbReference>
<sequence>MTDTNLISRIQNMRDKYLEADKISHFPDTYNCQDLRKAKKIKKKLITLEKERCHYLMENQDVSLIDQQIARLKDDFIKHSTTENSQDT</sequence>
<reference evidence="2 4" key="2">
    <citation type="submission" date="2018-06" db="EMBL/GenBank/DDBJ databases">
        <title>Mutators as drivers of adaptation in pathogenic bacteria and a risk factor for host jumps and vaccine escape.</title>
        <authorList>
            <person name="Barnes A.C."/>
            <person name="Silayeva O."/>
        </authorList>
    </citation>
    <scope>NUCLEOTIDE SEQUENCE [LARGE SCALE GENOMIC DNA]</scope>
    <source>
        <strain evidence="2 4">QMA0445</strain>
    </source>
</reference>
<reference evidence="1 3" key="1">
    <citation type="journal article" date="2014" name="Genome Announc.">
        <title>Complete Genome Sequence of a Virulent Strain, Streptococcus iniae ISET0901, Isolated from Diseased Tilapia.</title>
        <authorList>
            <person name="Pridgeon J.W."/>
            <person name="Zhang D."/>
            <person name="Zhang L."/>
        </authorList>
    </citation>
    <scope>NUCLEOTIDE SEQUENCE [LARGE SCALE GENOMIC DNA]</scope>
    <source>
        <strain evidence="1 3">ISET0901</strain>
    </source>
</reference>
<proteinExistence type="predicted"/>
<evidence type="ECO:0000313" key="2">
    <source>
        <dbReference type="EMBL" id="RLU54781.1"/>
    </source>
</evidence>
<dbReference type="SMR" id="A0A1J0N1P1"/>
<dbReference type="OrthoDB" id="2237353at2"/>
<dbReference type="KEGG" id="sio:DW64_09740"/>